<comment type="caution">
    <text evidence="2">The sequence shown here is derived from an EMBL/GenBank/DDBJ whole genome shotgun (WGS) entry which is preliminary data.</text>
</comment>
<name>A0A6N7C3J5_9GAMM</name>
<sequence length="184" mass="21559">MNEFIMFWDCLGINSGQIQVVLNLIVIVLATIAALYAKKQIAIAQQLREDEIRLSRHRLTVSILDLAYSCKKDIFKLRKDFYDFEIEFSKLLQIRGFKLDDLMPEFDYTFREWLKFPTETLSRIEKTNRDLVAKLHTNNGDSDLSLHELETILIKLMDIASSLEHSKQGIIERIEEIRTSYNTI</sequence>
<evidence type="ECO:0000313" key="2">
    <source>
        <dbReference type="EMBL" id="KAF0569290.1"/>
    </source>
</evidence>
<gene>
    <name evidence="2" type="ORF">FQV37_86</name>
</gene>
<reference evidence="2 3" key="1">
    <citation type="submission" date="2019-09" db="EMBL/GenBank/DDBJ databases">
        <title>Draft genome sequence of Psychrobacter nivimaris LAMA 639, in search for biotechnological relevant genes.</title>
        <authorList>
            <person name="Lima A.O.S."/>
            <person name="Staloch B.E.K."/>
            <person name="Freitas R.C."/>
            <person name="Niero H."/>
            <person name="Silva M.A.C."/>
        </authorList>
    </citation>
    <scope>NUCLEOTIDE SEQUENCE [LARGE SCALE GENOMIC DNA]</scope>
    <source>
        <strain evidence="2 3">LAMA 639</strain>
    </source>
</reference>
<evidence type="ECO:0000256" key="1">
    <source>
        <dbReference type="SAM" id="Phobius"/>
    </source>
</evidence>
<organism evidence="2 3">
    <name type="scientific">Psychrobacter nivimaris</name>
    <dbReference type="NCBI Taxonomy" id="281738"/>
    <lineage>
        <taxon>Bacteria</taxon>
        <taxon>Pseudomonadati</taxon>
        <taxon>Pseudomonadota</taxon>
        <taxon>Gammaproteobacteria</taxon>
        <taxon>Moraxellales</taxon>
        <taxon>Moraxellaceae</taxon>
        <taxon>Psychrobacter</taxon>
    </lineage>
</organism>
<keyword evidence="3" id="KW-1185">Reference proteome</keyword>
<dbReference type="AlphaFoldDB" id="A0A6N7C3J5"/>
<proteinExistence type="predicted"/>
<feature type="transmembrane region" description="Helical" evidence="1">
    <location>
        <begin position="20"/>
        <end position="37"/>
    </location>
</feature>
<protein>
    <submittedName>
        <fullName evidence="2">Uncharacterized protein</fullName>
    </submittedName>
</protein>
<dbReference type="EMBL" id="VZIZ01000010">
    <property type="protein sequence ID" value="KAF0569290.1"/>
    <property type="molecule type" value="Genomic_DNA"/>
</dbReference>
<keyword evidence="1" id="KW-1133">Transmembrane helix</keyword>
<evidence type="ECO:0000313" key="3">
    <source>
        <dbReference type="Proteomes" id="UP000471465"/>
    </source>
</evidence>
<keyword evidence="1" id="KW-0812">Transmembrane</keyword>
<keyword evidence="1" id="KW-0472">Membrane</keyword>
<dbReference type="Proteomes" id="UP000471465">
    <property type="component" value="Unassembled WGS sequence"/>
</dbReference>
<accession>A0A6N7C3J5</accession>